<dbReference type="Pfam" id="PF00689">
    <property type="entry name" value="Cation_ATPase_C"/>
    <property type="match status" value="1"/>
</dbReference>
<comment type="subcellular location">
    <subcellularLocation>
        <location evidence="1">Cell membrane</location>
        <topology evidence="1">Multi-pass membrane protein</topology>
    </subcellularLocation>
</comment>
<dbReference type="STRING" id="392333.SAMN05660860_01313"/>
<feature type="transmembrane region" description="Helical" evidence="10">
    <location>
        <begin position="841"/>
        <end position="861"/>
    </location>
</feature>
<gene>
    <name evidence="12" type="ORF">SAMN05660860_01313</name>
</gene>
<dbReference type="SFLD" id="SFLDG00002">
    <property type="entry name" value="C1.7:_P-type_atpase_like"/>
    <property type="match status" value="1"/>
</dbReference>
<feature type="transmembrane region" description="Helical" evidence="10">
    <location>
        <begin position="701"/>
        <end position="726"/>
    </location>
</feature>
<dbReference type="Pfam" id="PF00122">
    <property type="entry name" value="E1-E2_ATPase"/>
    <property type="match status" value="1"/>
</dbReference>
<dbReference type="Proteomes" id="UP000182146">
    <property type="component" value="Unassembled WGS sequence"/>
</dbReference>
<dbReference type="InterPro" id="IPR023299">
    <property type="entry name" value="ATPase_P-typ_cyto_dom_N"/>
</dbReference>
<accession>A0A1G9N0P7</accession>
<dbReference type="InterPro" id="IPR006068">
    <property type="entry name" value="ATPase_P-typ_cation-transptr_C"/>
</dbReference>
<dbReference type="AlphaFoldDB" id="A0A1G9N0P7"/>
<dbReference type="PANTHER" id="PTHR43294:SF21">
    <property type="entry name" value="CATION TRANSPORTING ATPASE"/>
    <property type="match status" value="1"/>
</dbReference>
<dbReference type="InterPro" id="IPR023214">
    <property type="entry name" value="HAD_sf"/>
</dbReference>
<feature type="transmembrane region" description="Helical" evidence="10">
    <location>
        <begin position="284"/>
        <end position="308"/>
    </location>
</feature>
<evidence type="ECO:0000256" key="8">
    <source>
        <dbReference type="ARBA" id="ARBA00022989"/>
    </source>
</evidence>
<evidence type="ECO:0000313" key="13">
    <source>
        <dbReference type="Proteomes" id="UP000182146"/>
    </source>
</evidence>
<organism evidence="12 13">
    <name type="scientific">Geoalkalibacter ferrihydriticus</name>
    <dbReference type="NCBI Taxonomy" id="392333"/>
    <lineage>
        <taxon>Bacteria</taxon>
        <taxon>Pseudomonadati</taxon>
        <taxon>Thermodesulfobacteriota</taxon>
        <taxon>Desulfuromonadia</taxon>
        <taxon>Desulfuromonadales</taxon>
        <taxon>Geoalkalibacteraceae</taxon>
        <taxon>Geoalkalibacter</taxon>
    </lineage>
</organism>
<dbReference type="InterPro" id="IPR004014">
    <property type="entry name" value="ATPase_P-typ_cation-transptr_N"/>
</dbReference>
<feature type="transmembrane region" description="Helical" evidence="10">
    <location>
        <begin position="809"/>
        <end position="829"/>
    </location>
</feature>
<evidence type="ECO:0000259" key="11">
    <source>
        <dbReference type="SMART" id="SM00831"/>
    </source>
</evidence>
<evidence type="ECO:0000256" key="2">
    <source>
        <dbReference type="ARBA" id="ARBA00005675"/>
    </source>
</evidence>
<dbReference type="CDD" id="cd02080">
    <property type="entry name" value="P-type_ATPase_cation"/>
    <property type="match status" value="1"/>
</dbReference>
<keyword evidence="4 10" id="KW-0812">Transmembrane</keyword>
<dbReference type="Gene3D" id="3.40.50.1000">
    <property type="entry name" value="HAD superfamily/HAD-like"/>
    <property type="match status" value="1"/>
</dbReference>
<dbReference type="RefSeq" id="WP_074669498.1">
    <property type="nucleotide sequence ID" value="NZ_FNGU01000002.1"/>
</dbReference>
<dbReference type="InterPro" id="IPR023298">
    <property type="entry name" value="ATPase_P-typ_TM_dom_sf"/>
</dbReference>
<dbReference type="OrthoDB" id="9759222at2"/>
<feature type="transmembrane region" description="Helical" evidence="10">
    <location>
        <begin position="732"/>
        <end position="753"/>
    </location>
</feature>
<dbReference type="InterPro" id="IPR059000">
    <property type="entry name" value="ATPase_P-type_domA"/>
</dbReference>
<dbReference type="NCBIfam" id="TIGR01494">
    <property type="entry name" value="ATPase_P-type"/>
    <property type="match status" value="2"/>
</dbReference>
<evidence type="ECO:0000256" key="7">
    <source>
        <dbReference type="ARBA" id="ARBA00022967"/>
    </source>
</evidence>
<name>A0A1G9N0P7_9BACT</name>
<feature type="transmembrane region" description="Helical" evidence="10">
    <location>
        <begin position="253"/>
        <end position="272"/>
    </location>
</feature>
<dbReference type="PRINTS" id="PR00120">
    <property type="entry name" value="HATPASE"/>
</dbReference>
<keyword evidence="7" id="KW-1278">Translocase</keyword>
<dbReference type="PRINTS" id="PR00119">
    <property type="entry name" value="CATATPASE"/>
</dbReference>
<dbReference type="FunFam" id="3.40.50.1000:FF:000001">
    <property type="entry name" value="Phospholipid-transporting ATPase IC"/>
    <property type="match status" value="1"/>
</dbReference>
<dbReference type="Gene3D" id="2.70.150.10">
    <property type="entry name" value="Calcium-transporting ATPase, cytoplasmic transduction domain A"/>
    <property type="match status" value="1"/>
</dbReference>
<feature type="transmembrane region" description="Helical" evidence="10">
    <location>
        <begin position="69"/>
        <end position="85"/>
    </location>
</feature>
<dbReference type="GO" id="GO:0016887">
    <property type="term" value="F:ATP hydrolysis activity"/>
    <property type="evidence" value="ECO:0007669"/>
    <property type="project" value="InterPro"/>
</dbReference>
<sequence>MAQNNQHPHTNIAWHARSPDEVLQELEAQKAGLSAEEAAKRLEKYGPNSLARGKKESALSRFLRQFKNILIYILVAAAVISGLLGEFLDMWVIFAVVLIIGVIGFIQEGKAAQALESIRDMLSLDARVRRGGKVEVIPAEEVVPGDIVLLKGGDKVPADLRLILVKDAQIQEAALTGESEPVMKSTNAVAEDSPTGDRECMAYSSTLVSSGSLEGVVVATGQQSEIGRIGQLVSEVEELTTPLMRKVEKFGRWLSVAILGLSASVFAFGLVFRDYQVGELLMIAVSIAVAAIPEGLPAVMTITLALGVQSMARRHAIIRRLPAVETLGSVTVICSDKTGTLTRNEMTVKRILMVQKAYAVEGTGYTPEGKILHDDQAVDLSQAPDLKELVRAGFLCNDAKLKKNKDDGQWRVQGEPTDGGVYVLGRKTGLEHDAAEKEFPRVDEIPFRSENRYMATLHHTPEESSVIYLKGAPEKVLELCDKQRSEEKDDSLDQGLWEKKMDEIASEGHRVLAIAVKNIDGKKAALDPKDTESGFTLLGLLGLIDPPRDEAIRAIDKCREAGIRVKMITGDHVLTARSIGAQMGIGDGEHSISGREIEKMSDAELHDLVGKTDIFARSSPEHKIRLVKALQSLKEIVAMTGDGVNDAPALKRADIGIAMGIKGSEAAKDASEMVLTDDNFASIEKAVEEGRAVYDNLQKTILFILPASGAQSFAVLAAVLFAFALMPVTPLQILWVNMVVAVTLGMSLAFEPAEADIMQRPPRRHDEPILSRHLLWRIFFVSLLIAGLTLWAFLGALDNGMSPERSRTLAVNVLMAGQFFYLFNSRFFFDSSFNVKGFIGNAYALIAAGALIVLQLALTYAPPLQVWFGTEDIGLGEWGLVIASGIVVFVLVEVEKAVIRYIDAKKLASQSDRG</sequence>
<dbReference type="GO" id="GO:0006883">
    <property type="term" value="P:intracellular sodium ion homeostasis"/>
    <property type="evidence" value="ECO:0007669"/>
    <property type="project" value="TreeGrafter"/>
</dbReference>
<dbReference type="PANTHER" id="PTHR43294">
    <property type="entry name" value="SODIUM/POTASSIUM-TRANSPORTING ATPASE SUBUNIT ALPHA"/>
    <property type="match status" value="1"/>
</dbReference>
<evidence type="ECO:0000256" key="3">
    <source>
        <dbReference type="ARBA" id="ARBA00022475"/>
    </source>
</evidence>
<dbReference type="InterPro" id="IPR001757">
    <property type="entry name" value="P_typ_ATPase"/>
</dbReference>
<dbReference type="GO" id="GO:0005524">
    <property type="term" value="F:ATP binding"/>
    <property type="evidence" value="ECO:0007669"/>
    <property type="project" value="UniProtKB-KW"/>
</dbReference>
<dbReference type="SMART" id="SM00831">
    <property type="entry name" value="Cation_ATPase_N"/>
    <property type="match status" value="1"/>
</dbReference>
<dbReference type="SUPFAM" id="SSF56784">
    <property type="entry name" value="HAD-like"/>
    <property type="match status" value="1"/>
</dbReference>
<dbReference type="Pfam" id="PF08282">
    <property type="entry name" value="Hydrolase_3"/>
    <property type="match status" value="1"/>
</dbReference>
<dbReference type="SUPFAM" id="SSF81653">
    <property type="entry name" value="Calcium ATPase, transduction domain A"/>
    <property type="match status" value="1"/>
</dbReference>
<feature type="transmembrane region" description="Helical" evidence="10">
    <location>
        <begin position="774"/>
        <end position="797"/>
    </location>
</feature>
<proteinExistence type="inferred from homology"/>
<dbReference type="FunFam" id="3.40.50.1000:FF:000028">
    <property type="entry name" value="Calcium-transporting P-type ATPase, putative"/>
    <property type="match status" value="1"/>
</dbReference>
<dbReference type="Pfam" id="PF13246">
    <property type="entry name" value="Cation_ATPase"/>
    <property type="match status" value="1"/>
</dbReference>
<dbReference type="EMBL" id="FNGU01000002">
    <property type="protein sequence ID" value="SDL80112.1"/>
    <property type="molecule type" value="Genomic_DNA"/>
</dbReference>
<evidence type="ECO:0000256" key="5">
    <source>
        <dbReference type="ARBA" id="ARBA00022741"/>
    </source>
</evidence>
<comment type="similarity">
    <text evidence="2">Belongs to the cation transport ATPase (P-type) (TC 3.A.3) family. Type IIA subfamily.</text>
</comment>
<dbReference type="GO" id="GO:0005886">
    <property type="term" value="C:plasma membrane"/>
    <property type="evidence" value="ECO:0007669"/>
    <property type="project" value="UniProtKB-SubCell"/>
</dbReference>
<dbReference type="SUPFAM" id="SSF81665">
    <property type="entry name" value="Calcium ATPase, transmembrane domain M"/>
    <property type="match status" value="1"/>
</dbReference>
<evidence type="ECO:0000313" key="12">
    <source>
        <dbReference type="EMBL" id="SDL80112.1"/>
    </source>
</evidence>
<feature type="domain" description="Cation-transporting P-type ATPase N-terminal" evidence="11">
    <location>
        <begin position="13"/>
        <end position="86"/>
    </location>
</feature>
<keyword evidence="3" id="KW-1003">Cell membrane</keyword>
<dbReference type="GO" id="GO:0005391">
    <property type="term" value="F:P-type sodium:potassium-exchanging transporter activity"/>
    <property type="evidence" value="ECO:0007669"/>
    <property type="project" value="TreeGrafter"/>
</dbReference>
<keyword evidence="9 10" id="KW-0472">Membrane</keyword>
<dbReference type="SFLD" id="SFLDF00027">
    <property type="entry name" value="p-type_atpase"/>
    <property type="match status" value="1"/>
</dbReference>
<dbReference type="Pfam" id="PF00690">
    <property type="entry name" value="Cation_ATPase_N"/>
    <property type="match status" value="1"/>
</dbReference>
<keyword evidence="6" id="KW-0067">ATP-binding</keyword>
<dbReference type="SFLD" id="SFLDS00003">
    <property type="entry name" value="Haloacid_Dehalogenase"/>
    <property type="match status" value="1"/>
</dbReference>
<dbReference type="Gene3D" id="3.40.1110.10">
    <property type="entry name" value="Calcium-transporting ATPase, cytoplasmic domain N"/>
    <property type="match status" value="1"/>
</dbReference>
<evidence type="ECO:0000256" key="4">
    <source>
        <dbReference type="ARBA" id="ARBA00022692"/>
    </source>
</evidence>
<keyword evidence="8 10" id="KW-1133">Transmembrane helix</keyword>
<dbReference type="InterPro" id="IPR008250">
    <property type="entry name" value="ATPase_P-typ_transduc_dom_A_sf"/>
</dbReference>
<dbReference type="SUPFAM" id="SSF81660">
    <property type="entry name" value="Metal cation-transporting ATPase, ATP-binding domain N"/>
    <property type="match status" value="1"/>
</dbReference>
<dbReference type="InterPro" id="IPR044492">
    <property type="entry name" value="P_typ_ATPase_HD_dom"/>
</dbReference>
<dbReference type="InterPro" id="IPR018303">
    <property type="entry name" value="ATPase_P-typ_P_site"/>
</dbReference>
<dbReference type="InterPro" id="IPR050510">
    <property type="entry name" value="Cation_transp_ATPase_P-type"/>
</dbReference>
<evidence type="ECO:0000256" key="10">
    <source>
        <dbReference type="SAM" id="Phobius"/>
    </source>
</evidence>
<keyword evidence="5" id="KW-0547">Nucleotide-binding</keyword>
<evidence type="ECO:0000256" key="1">
    <source>
        <dbReference type="ARBA" id="ARBA00004651"/>
    </source>
</evidence>
<dbReference type="GO" id="GO:0036376">
    <property type="term" value="P:sodium ion export across plasma membrane"/>
    <property type="evidence" value="ECO:0007669"/>
    <property type="project" value="TreeGrafter"/>
</dbReference>
<feature type="transmembrane region" description="Helical" evidence="10">
    <location>
        <begin position="873"/>
        <end position="892"/>
    </location>
</feature>
<evidence type="ECO:0000256" key="6">
    <source>
        <dbReference type="ARBA" id="ARBA00022840"/>
    </source>
</evidence>
<dbReference type="GO" id="GO:1990573">
    <property type="term" value="P:potassium ion import across plasma membrane"/>
    <property type="evidence" value="ECO:0007669"/>
    <property type="project" value="TreeGrafter"/>
</dbReference>
<reference evidence="12 13" key="1">
    <citation type="submission" date="2016-10" db="EMBL/GenBank/DDBJ databases">
        <authorList>
            <person name="de Groot N.N."/>
        </authorList>
    </citation>
    <scope>NUCLEOTIDE SEQUENCE [LARGE SCALE GENOMIC DNA]</scope>
    <source>
        <strain evidence="12 13">DSM 17813</strain>
    </source>
</reference>
<dbReference type="Gene3D" id="1.20.1110.10">
    <property type="entry name" value="Calcium-transporting ATPase, transmembrane domain"/>
    <property type="match status" value="1"/>
</dbReference>
<protein>
    <submittedName>
        <fullName evidence="12">Potassium and/or sodium efflux P-type ATPase</fullName>
    </submittedName>
</protein>
<evidence type="ECO:0000256" key="9">
    <source>
        <dbReference type="ARBA" id="ARBA00023136"/>
    </source>
</evidence>
<feature type="transmembrane region" description="Helical" evidence="10">
    <location>
        <begin position="91"/>
        <end position="109"/>
    </location>
</feature>
<dbReference type="InterPro" id="IPR036412">
    <property type="entry name" value="HAD-like_sf"/>
</dbReference>
<dbReference type="PROSITE" id="PS00154">
    <property type="entry name" value="ATPASE_E1_E2"/>
    <property type="match status" value="1"/>
</dbReference>
<dbReference type="GO" id="GO:0030007">
    <property type="term" value="P:intracellular potassium ion homeostasis"/>
    <property type="evidence" value="ECO:0007669"/>
    <property type="project" value="TreeGrafter"/>
</dbReference>
<dbReference type="GO" id="GO:1902600">
    <property type="term" value="P:proton transmembrane transport"/>
    <property type="evidence" value="ECO:0007669"/>
    <property type="project" value="TreeGrafter"/>
</dbReference>